<dbReference type="CDD" id="cd00082">
    <property type="entry name" value="HisKA"/>
    <property type="match status" value="1"/>
</dbReference>
<dbReference type="PROSITE" id="PS50113">
    <property type="entry name" value="PAC"/>
    <property type="match status" value="1"/>
</dbReference>
<feature type="domain" description="PAS" evidence="7">
    <location>
        <begin position="359"/>
        <end position="404"/>
    </location>
</feature>
<dbReference type="SUPFAM" id="SSF47384">
    <property type="entry name" value="Homodimeric domain of signal transducing histidine kinase"/>
    <property type="match status" value="1"/>
</dbReference>
<keyword evidence="4" id="KW-0808">Transferase</keyword>
<dbReference type="PROSITE" id="PS50112">
    <property type="entry name" value="PAS"/>
    <property type="match status" value="1"/>
</dbReference>
<keyword evidence="3" id="KW-0597">Phosphoprotein</keyword>
<dbReference type="Proteomes" id="UP000676386">
    <property type="component" value="Unassembled WGS sequence"/>
</dbReference>
<dbReference type="Gene3D" id="1.10.287.130">
    <property type="match status" value="1"/>
</dbReference>
<evidence type="ECO:0000259" key="8">
    <source>
        <dbReference type="PROSITE" id="PS50113"/>
    </source>
</evidence>
<evidence type="ECO:0000256" key="4">
    <source>
        <dbReference type="ARBA" id="ARBA00022679"/>
    </source>
</evidence>
<dbReference type="PROSITE" id="PS50109">
    <property type="entry name" value="HIS_KIN"/>
    <property type="match status" value="2"/>
</dbReference>
<sequence length="755" mass="83151">MINAPLKVTLSGHAAAAYGFLSGGGETGEQIRSFDWESSPVGPVEGWSQSLKTCIRLLLTSPHPMFLWWGSEAVYFYNDAMIALLGDLHPGSLGRPAAQGWGDLWDQLEPQFSSLMASGMLAADRPLLQVMRAPDLSYHFNGSLVPGDTGDMAGVMAVGAAVSPAAPPRFVKTDISGYTSELLKHFEGTIRKAGLTLVVNIQPVSEEVYVDRHMWEMILFTLLSNALRYTLSGGIAVRLSQEGDLVQLSVSDSGAGMSASLLAAVRETLLHNDDGNSGITLINKLVARHGGQLQVDSTAGAGSHFLISIPTGKTHLPADEVMSASGAVVYRYYQEFLPEMEFAPELPKNELQPAADPAAIYTLAAIVESSDDAIISKTLDGVITSWNPAAEKLFGFTAAEMIGEVITRIIPADRMEEEPRIIAKLRAGERVDHFETKRLTKSGGLVDISLTISPVKDIEGNIVGASKIARDITGQRRLFAALKESEAKYMQLALKLEALVDQRTRELLDANFYLEKSNRELEQFAYVTSHDLQEPLRKIHTFAGMLYNVNKEILSETSRMYIDKVMFSARRMSQLINELLDYSRLVHVKDPFVETDLNEILKNVLTDYEVTIDRHDVQLELGELPRLLVSPLQMNQLFHNLLGNALKFLSPDRKPLIKVYAQLLPAHERAVLQDLDPEKDYYMITIKDNGIGFEQMYAAKIFQIFQRLNERTAFEGTGIGLALCSKIVLNHKGAIYANGVPDEGAEFNVILPVSA</sequence>
<dbReference type="EC" id="2.7.13.3" evidence="2"/>
<protein>
    <recommendedName>
        <fullName evidence="2">histidine kinase</fullName>
        <ecNumber evidence="2">2.7.13.3</ecNumber>
    </recommendedName>
</protein>
<dbReference type="Pfam" id="PF02518">
    <property type="entry name" value="HATPase_c"/>
    <property type="match status" value="2"/>
</dbReference>
<dbReference type="SMART" id="SM00091">
    <property type="entry name" value="PAS"/>
    <property type="match status" value="1"/>
</dbReference>
<dbReference type="InterPro" id="IPR003594">
    <property type="entry name" value="HATPase_dom"/>
</dbReference>
<evidence type="ECO:0000256" key="3">
    <source>
        <dbReference type="ARBA" id="ARBA00022553"/>
    </source>
</evidence>
<feature type="domain" description="Histidine kinase" evidence="6">
    <location>
        <begin position="527"/>
        <end position="755"/>
    </location>
</feature>
<dbReference type="SUPFAM" id="SSF55874">
    <property type="entry name" value="ATPase domain of HSP90 chaperone/DNA topoisomerase II/histidine kinase"/>
    <property type="match status" value="2"/>
</dbReference>
<dbReference type="RefSeq" id="WP_211975599.1">
    <property type="nucleotide sequence ID" value="NZ_CBFHAM010000077.1"/>
</dbReference>
<dbReference type="Gene3D" id="3.30.450.20">
    <property type="entry name" value="PAS domain"/>
    <property type="match status" value="1"/>
</dbReference>
<dbReference type="Gene3D" id="3.30.565.10">
    <property type="entry name" value="Histidine kinase-like ATPase, C-terminal domain"/>
    <property type="match status" value="2"/>
</dbReference>
<dbReference type="InterPro" id="IPR036890">
    <property type="entry name" value="HATPase_C_sf"/>
</dbReference>
<gene>
    <name evidence="9" type="ORF">KE626_24250</name>
</gene>
<keyword evidence="5" id="KW-0418">Kinase</keyword>
<proteinExistence type="predicted"/>
<evidence type="ECO:0000259" key="6">
    <source>
        <dbReference type="PROSITE" id="PS50109"/>
    </source>
</evidence>
<keyword evidence="10" id="KW-1185">Reference proteome</keyword>
<evidence type="ECO:0000256" key="5">
    <source>
        <dbReference type="ARBA" id="ARBA00022777"/>
    </source>
</evidence>
<dbReference type="InterPro" id="IPR052162">
    <property type="entry name" value="Sensor_kinase/Photoreceptor"/>
</dbReference>
<feature type="domain" description="Histidine kinase" evidence="6">
    <location>
        <begin position="174"/>
        <end position="313"/>
    </location>
</feature>
<dbReference type="EMBL" id="JAGTXB010000014">
    <property type="protein sequence ID" value="MBS0030461.1"/>
    <property type="molecule type" value="Genomic_DNA"/>
</dbReference>
<dbReference type="InterPro" id="IPR000014">
    <property type="entry name" value="PAS"/>
</dbReference>
<dbReference type="SMART" id="SM00387">
    <property type="entry name" value="HATPase_c"/>
    <property type="match status" value="2"/>
</dbReference>
<reference evidence="9 10" key="1">
    <citation type="submission" date="2021-04" db="EMBL/GenBank/DDBJ databases">
        <title>Chitinophaga sp. nov., isolated from the rhizosphere soil.</title>
        <authorList>
            <person name="He S."/>
        </authorList>
    </citation>
    <scope>NUCLEOTIDE SEQUENCE [LARGE SCALE GENOMIC DNA]</scope>
    <source>
        <strain evidence="9 10">2R12</strain>
    </source>
</reference>
<dbReference type="InterPro" id="IPR000700">
    <property type="entry name" value="PAS-assoc_C"/>
</dbReference>
<dbReference type="InterPro" id="IPR036097">
    <property type="entry name" value="HisK_dim/P_sf"/>
</dbReference>
<evidence type="ECO:0000256" key="2">
    <source>
        <dbReference type="ARBA" id="ARBA00012438"/>
    </source>
</evidence>
<evidence type="ECO:0000313" key="9">
    <source>
        <dbReference type="EMBL" id="MBS0030461.1"/>
    </source>
</evidence>
<dbReference type="InterPro" id="IPR003661">
    <property type="entry name" value="HisK_dim/P_dom"/>
</dbReference>
<dbReference type="PANTHER" id="PTHR43304:SF1">
    <property type="entry name" value="PAC DOMAIN-CONTAINING PROTEIN"/>
    <property type="match status" value="1"/>
</dbReference>
<comment type="catalytic activity">
    <reaction evidence="1">
        <text>ATP + protein L-histidine = ADP + protein N-phospho-L-histidine.</text>
        <dbReference type="EC" id="2.7.13.3"/>
    </reaction>
</comment>
<feature type="domain" description="PAC" evidence="8">
    <location>
        <begin position="432"/>
        <end position="484"/>
    </location>
</feature>
<name>A0ABS5J5H9_9BACT</name>
<evidence type="ECO:0000259" key="7">
    <source>
        <dbReference type="PROSITE" id="PS50112"/>
    </source>
</evidence>
<dbReference type="Pfam" id="PF00989">
    <property type="entry name" value="PAS"/>
    <property type="match status" value="1"/>
</dbReference>
<organism evidence="9 10">
    <name type="scientific">Chitinophaga hostae</name>
    <dbReference type="NCBI Taxonomy" id="2831022"/>
    <lineage>
        <taxon>Bacteria</taxon>
        <taxon>Pseudomonadati</taxon>
        <taxon>Bacteroidota</taxon>
        <taxon>Chitinophagia</taxon>
        <taxon>Chitinophagales</taxon>
        <taxon>Chitinophagaceae</taxon>
        <taxon>Chitinophaga</taxon>
    </lineage>
</organism>
<evidence type="ECO:0000256" key="1">
    <source>
        <dbReference type="ARBA" id="ARBA00000085"/>
    </source>
</evidence>
<dbReference type="InterPro" id="IPR005467">
    <property type="entry name" value="His_kinase_dom"/>
</dbReference>
<comment type="caution">
    <text evidence="9">The sequence shown here is derived from an EMBL/GenBank/DDBJ whole genome shotgun (WGS) entry which is preliminary data.</text>
</comment>
<dbReference type="SMART" id="SM00388">
    <property type="entry name" value="HisKA"/>
    <property type="match status" value="1"/>
</dbReference>
<dbReference type="PRINTS" id="PR00344">
    <property type="entry name" value="BCTRLSENSOR"/>
</dbReference>
<dbReference type="Pfam" id="PF00512">
    <property type="entry name" value="HisKA"/>
    <property type="match status" value="1"/>
</dbReference>
<dbReference type="InterPro" id="IPR004358">
    <property type="entry name" value="Sig_transdc_His_kin-like_C"/>
</dbReference>
<dbReference type="SUPFAM" id="SSF55785">
    <property type="entry name" value="PYP-like sensor domain (PAS domain)"/>
    <property type="match status" value="1"/>
</dbReference>
<dbReference type="PANTHER" id="PTHR43304">
    <property type="entry name" value="PHYTOCHROME-LIKE PROTEIN CPH1"/>
    <property type="match status" value="1"/>
</dbReference>
<dbReference type="CDD" id="cd00130">
    <property type="entry name" value="PAS"/>
    <property type="match status" value="1"/>
</dbReference>
<evidence type="ECO:0000313" key="10">
    <source>
        <dbReference type="Proteomes" id="UP000676386"/>
    </source>
</evidence>
<dbReference type="InterPro" id="IPR013767">
    <property type="entry name" value="PAS_fold"/>
</dbReference>
<dbReference type="InterPro" id="IPR035965">
    <property type="entry name" value="PAS-like_dom_sf"/>
</dbReference>
<dbReference type="NCBIfam" id="TIGR00229">
    <property type="entry name" value="sensory_box"/>
    <property type="match status" value="1"/>
</dbReference>
<accession>A0ABS5J5H9</accession>